<reference evidence="3" key="1">
    <citation type="submission" date="2016-10" db="EMBL/GenBank/DDBJ databases">
        <authorList>
            <person name="Varghese N."/>
            <person name="Submissions S."/>
        </authorList>
    </citation>
    <scope>NUCLEOTIDE SEQUENCE [LARGE SCALE GENOMIC DNA]</scope>
    <source>
        <strain evidence="3">VPI 5359</strain>
    </source>
</reference>
<accession>A0A1H3AXF8</accession>
<gene>
    <name evidence="2" type="ORF">SAMN04488579_101199</name>
</gene>
<dbReference type="OrthoDB" id="1766108at2"/>
<protein>
    <submittedName>
        <fullName evidence="2">Prepilin-type N-terminal cleavage/methylation domain-containing protein</fullName>
    </submittedName>
</protein>
<dbReference type="STRING" id="1528.SAMN04488579_101199"/>
<dbReference type="EMBL" id="FNOU01000001">
    <property type="protein sequence ID" value="SDX33814.1"/>
    <property type="molecule type" value="Genomic_DNA"/>
</dbReference>
<keyword evidence="1" id="KW-1133">Transmembrane helix</keyword>
<evidence type="ECO:0000256" key="1">
    <source>
        <dbReference type="SAM" id="Phobius"/>
    </source>
</evidence>
<dbReference type="InterPro" id="IPR045584">
    <property type="entry name" value="Pilin-like"/>
</dbReference>
<dbReference type="SUPFAM" id="SSF54523">
    <property type="entry name" value="Pili subunits"/>
    <property type="match status" value="1"/>
</dbReference>
<organism evidence="2 3">
    <name type="scientific">Eubacterium barkeri</name>
    <name type="common">Clostridium barkeri</name>
    <dbReference type="NCBI Taxonomy" id="1528"/>
    <lineage>
        <taxon>Bacteria</taxon>
        <taxon>Bacillati</taxon>
        <taxon>Bacillota</taxon>
        <taxon>Clostridia</taxon>
        <taxon>Eubacteriales</taxon>
        <taxon>Eubacteriaceae</taxon>
        <taxon>Eubacterium</taxon>
    </lineage>
</organism>
<keyword evidence="3" id="KW-1185">Reference proteome</keyword>
<name>A0A1H3AXF8_EUBBA</name>
<sequence>MDDLKDVKRILRDQRGYNMVELIAVIVVVALVAALIIPGMVGMIDEARKQADVTTARSIYIAAQAQATQNMAAATPEAPYEIPTAKDLEKYLESDGLYAGITTLTIYDAGRDGTIDAISFKKDGNTIRLDAGDTVRINGKDQPLTTVEGYLNQ</sequence>
<keyword evidence="1" id="KW-0472">Membrane</keyword>
<dbReference type="Gene3D" id="3.30.700.10">
    <property type="entry name" value="Glycoprotein, Type 4 Pilin"/>
    <property type="match status" value="1"/>
</dbReference>
<dbReference type="RefSeq" id="WP_090242549.1">
    <property type="nucleotide sequence ID" value="NZ_FNOU01000001.1"/>
</dbReference>
<feature type="transmembrane region" description="Helical" evidence="1">
    <location>
        <begin position="20"/>
        <end position="41"/>
    </location>
</feature>
<dbReference type="NCBIfam" id="TIGR02532">
    <property type="entry name" value="IV_pilin_GFxxxE"/>
    <property type="match status" value="1"/>
</dbReference>
<keyword evidence="1" id="KW-0812">Transmembrane</keyword>
<proteinExistence type="predicted"/>
<evidence type="ECO:0000313" key="2">
    <source>
        <dbReference type="EMBL" id="SDX33814.1"/>
    </source>
</evidence>
<dbReference type="AlphaFoldDB" id="A0A1H3AXF8"/>
<evidence type="ECO:0000313" key="3">
    <source>
        <dbReference type="Proteomes" id="UP000199652"/>
    </source>
</evidence>
<dbReference type="InterPro" id="IPR012902">
    <property type="entry name" value="N_methyl_site"/>
</dbReference>
<dbReference type="Proteomes" id="UP000199652">
    <property type="component" value="Unassembled WGS sequence"/>
</dbReference>